<evidence type="ECO:0000313" key="1">
    <source>
        <dbReference type="EMBL" id="JAH67665.1"/>
    </source>
</evidence>
<dbReference type="AlphaFoldDB" id="A0A0E9UR18"/>
<dbReference type="EMBL" id="GBXM01040912">
    <property type="protein sequence ID" value="JAH67665.1"/>
    <property type="molecule type" value="Transcribed_RNA"/>
</dbReference>
<reference evidence="1" key="2">
    <citation type="journal article" date="2015" name="Fish Shellfish Immunol.">
        <title>Early steps in the European eel (Anguilla anguilla)-Vibrio vulnificus interaction in the gills: Role of the RtxA13 toxin.</title>
        <authorList>
            <person name="Callol A."/>
            <person name="Pajuelo D."/>
            <person name="Ebbesson L."/>
            <person name="Teles M."/>
            <person name="MacKenzie S."/>
            <person name="Amaro C."/>
        </authorList>
    </citation>
    <scope>NUCLEOTIDE SEQUENCE</scope>
</reference>
<reference evidence="1" key="1">
    <citation type="submission" date="2014-11" db="EMBL/GenBank/DDBJ databases">
        <authorList>
            <person name="Amaro Gonzalez C."/>
        </authorList>
    </citation>
    <scope>NUCLEOTIDE SEQUENCE</scope>
</reference>
<protein>
    <submittedName>
        <fullName evidence="1">Uncharacterized protein</fullName>
    </submittedName>
</protein>
<accession>A0A0E9UR18</accession>
<proteinExistence type="predicted"/>
<organism evidence="1">
    <name type="scientific">Anguilla anguilla</name>
    <name type="common">European freshwater eel</name>
    <name type="synonym">Muraena anguilla</name>
    <dbReference type="NCBI Taxonomy" id="7936"/>
    <lineage>
        <taxon>Eukaryota</taxon>
        <taxon>Metazoa</taxon>
        <taxon>Chordata</taxon>
        <taxon>Craniata</taxon>
        <taxon>Vertebrata</taxon>
        <taxon>Euteleostomi</taxon>
        <taxon>Actinopterygii</taxon>
        <taxon>Neopterygii</taxon>
        <taxon>Teleostei</taxon>
        <taxon>Anguilliformes</taxon>
        <taxon>Anguillidae</taxon>
        <taxon>Anguilla</taxon>
    </lineage>
</organism>
<sequence>MAWDYGKAPRLQFCGYSSPAISGILCGQVGLNSILGPEL</sequence>
<name>A0A0E9UR18_ANGAN</name>